<dbReference type="AlphaFoldDB" id="A0A7W9J0E2"/>
<dbReference type="RefSeq" id="WP_202892815.1">
    <property type="nucleotide sequence ID" value="NZ_JACHMY010000001.1"/>
</dbReference>
<dbReference type="InterPro" id="IPR007421">
    <property type="entry name" value="Schlafen_AlbA_2_dom"/>
</dbReference>
<organism evidence="3 4">
    <name type="scientific">Kribbella italica</name>
    <dbReference type="NCBI Taxonomy" id="1540520"/>
    <lineage>
        <taxon>Bacteria</taxon>
        <taxon>Bacillati</taxon>
        <taxon>Actinomycetota</taxon>
        <taxon>Actinomycetes</taxon>
        <taxon>Propionibacteriales</taxon>
        <taxon>Kribbellaceae</taxon>
        <taxon>Kribbella</taxon>
    </lineage>
</organism>
<sequence length="241" mass="25527">MLDEAVSLGVTETEDLDWKKQLPPSGGLPKTDFPKDIAARANSGGGVIVFGVAEEAKAAVGRVDAGPLSENHERALRKAAYNAITPPVFGLGICSLGAEGRRAVVVVVPPSVDGPHLIYRDEMFGASIRNDADTEWMKERQIEAMYRARLDERRRSGEALAALYDQAAGRSTAERAWIVSSAPPGPGRRAGAHHTGRGIVRFLGNGARGTQVHPSLSPRLGGVPSTESRWGNALDRACGAG</sequence>
<feature type="domain" description="Schlafen AlbA-2" evidence="2">
    <location>
        <begin position="12"/>
        <end position="135"/>
    </location>
</feature>
<dbReference type="InterPro" id="IPR038461">
    <property type="entry name" value="Schlafen_AlbA_2_dom_sf"/>
</dbReference>
<keyword evidence="4" id="KW-1185">Reference proteome</keyword>
<feature type="region of interest" description="Disordered" evidence="1">
    <location>
        <begin position="209"/>
        <end position="241"/>
    </location>
</feature>
<dbReference type="EMBL" id="JACHMY010000001">
    <property type="protein sequence ID" value="MBB5833318.1"/>
    <property type="molecule type" value="Genomic_DNA"/>
</dbReference>
<evidence type="ECO:0000256" key="1">
    <source>
        <dbReference type="SAM" id="MobiDB-lite"/>
    </source>
</evidence>
<dbReference type="Proteomes" id="UP000549971">
    <property type="component" value="Unassembled WGS sequence"/>
</dbReference>
<evidence type="ECO:0000313" key="3">
    <source>
        <dbReference type="EMBL" id="MBB5833318.1"/>
    </source>
</evidence>
<evidence type="ECO:0000313" key="4">
    <source>
        <dbReference type="Proteomes" id="UP000549971"/>
    </source>
</evidence>
<proteinExistence type="predicted"/>
<name>A0A7W9J0E2_9ACTN</name>
<dbReference type="Gene3D" id="3.30.950.30">
    <property type="entry name" value="Schlafen, AAA domain"/>
    <property type="match status" value="1"/>
</dbReference>
<protein>
    <recommendedName>
        <fullName evidence="2">Schlafen AlbA-2 domain-containing protein</fullName>
    </recommendedName>
</protein>
<evidence type="ECO:0000259" key="2">
    <source>
        <dbReference type="Pfam" id="PF04326"/>
    </source>
</evidence>
<comment type="caution">
    <text evidence="3">The sequence shown here is derived from an EMBL/GenBank/DDBJ whole genome shotgun (WGS) entry which is preliminary data.</text>
</comment>
<reference evidence="3 4" key="1">
    <citation type="submission" date="2020-08" db="EMBL/GenBank/DDBJ databases">
        <title>Sequencing the genomes of 1000 actinobacteria strains.</title>
        <authorList>
            <person name="Klenk H.-P."/>
        </authorList>
    </citation>
    <scope>NUCLEOTIDE SEQUENCE [LARGE SCALE GENOMIC DNA]</scope>
    <source>
        <strain evidence="3 4">DSM 28967</strain>
    </source>
</reference>
<accession>A0A7W9J0E2</accession>
<gene>
    <name evidence="3" type="ORF">HDA39_000052</name>
</gene>
<dbReference type="Pfam" id="PF04326">
    <property type="entry name" value="SLFN_AlbA_2"/>
    <property type="match status" value="1"/>
</dbReference>